<accession>A0ABQ8XLJ8</accession>
<name>A0ABQ8XLJ8_9EUKA</name>
<evidence type="ECO:0000256" key="1">
    <source>
        <dbReference type="ARBA" id="ARBA00007583"/>
    </source>
</evidence>
<feature type="domain" description="Stealth protein CR2 conserved region 2" evidence="3">
    <location>
        <begin position="68"/>
        <end position="171"/>
    </location>
</feature>
<evidence type="ECO:0000313" key="4">
    <source>
        <dbReference type="EMBL" id="KAJ6233496.1"/>
    </source>
</evidence>
<protein>
    <recommendedName>
        <fullName evidence="3">Stealth protein CR2 conserved region 2 domain-containing protein</fullName>
    </recommendedName>
</protein>
<dbReference type="PANTHER" id="PTHR24045">
    <property type="match status" value="1"/>
</dbReference>
<evidence type="ECO:0000256" key="2">
    <source>
        <dbReference type="ARBA" id="ARBA00022679"/>
    </source>
</evidence>
<dbReference type="InterPro" id="IPR021520">
    <property type="entry name" value="Stealth_CR2"/>
</dbReference>
<comment type="caution">
    <text evidence="4">The sequence shown here is derived from an EMBL/GenBank/DDBJ whole genome shotgun (WGS) entry which is preliminary data.</text>
</comment>
<comment type="similarity">
    <text evidence="1">Belongs to the stealth family.</text>
</comment>
<evidence type="ECO:0000313" key="5">
    <source>
        <dbReference type="Proteomes" id="UP001150062"/>
    </source>
</evidence>
<keyword evidence="5" id="KW-1185">Reference proteome</keyword>
<reference evidence="4" key="1">
    <citation type="submission" date="2022-08" db="EMBL/GenBank/DDBJ databases">
        <title>Novel sulfate-reducing endosymbionts in the free-living metamonad Anaeramoeba.</title>
        <authorList>
            <person name="Jerlstrom-Hultqvist J."/>
            <person name="Cepicka I."/>
            <person name="Gallot-Lavallee L."/>
            <person name="Salas-Leiva D."/>
            <person name="Curtis B.A."/>
            <person name="Zahonova K."/>
            <person name="Pipaliya S."/>
            <person name="Dacks J."/>
            <person name="Roger A.J."/>
        </authorList>
    </citation>
    <scope>NUCLEOTIDE SEQUENCE</scope>
    <source>
        <strain evidence="4">Schooner1</strain>
    </source>
</reference>
<dbReference type="EMBL" id="JAOAOG010000276">
    <property type="protein sequence ID" value="KAJ6233496.1"/>
    <property type="molecule type" value="Genomic_DNA"/>
</dbReference>
<evidence type="ECO:0000259" key="3">
    <source>
        <dbReference type="Pfam" id="PF11380"/>
    </source>
</evidence>
<sequence length="186" mass="21779">MITCTKYQKSIIVLASFVILVIVSSNGGWSKKQGTNPKDIVTDEGKIDVVFTWAGIKKTMSSRNWYNYELQFSLRSVHKYMAWVNKIYILINPDKDYPYWIKEEYSCKVIVYDRCQLINNPDHCPTNNNFAVVAGLHQIAGLTNKFILFDDDMFINQPLTPDYFFTENDLPRVFQFSRRMQINYLS</sequence>
<dbReference type="InterPro" id="IPR047141">
    <property type="entry name" value="Stealth"/>
</dbReference>
<gene>
    <name evidence="4" type="ORF">M0813_29802</name>
</gene>
<proteinExistence type="inferred from homology"/>
<dbReference type="Pfam" id="PF11380">
    <property type="entry name" value="Stealth_CR2"/>
    <property type="match status" value="1"/>
</dbReference>
<organism evidence="4 5">
    <name type="scientific">Anaeramoeba flamelloides</name>
    <dbReference type="NCBI Taxonomy" id="1746091"/>
    <lineage>
        <taxon>Eukaryota</taxon>
        <taxon>Metamonada</taxon>
        <taxon>Anaeramoebidae</taxon>
        <taxon>Anaeramoeba</taxon>
    </lineage>
</organism>
<dbReference type="PANTHER" id="PTHR24045:SF0">
    <property type="entry name" value="N-ACETYLGLUCOSAMINE-1-PHOSPHOTRANSFERASE SUBUNITS ALPHA_BETA"/>
    <property type="match status" value="1"/>
</dbReference>
<keyword evidence="2" id="KW-0808">Transferase</keyword>
<dbReference type="Proteomes" id="UP001150062">
    <property type="component" value="Unassembled WGS sequence"/>
</dbReference>